<evidence type="ECO:0000313" key="1">
    <source>
        <dbReference type="EMBL" id="GAG72951.1"/>
    </source>
</evidence>
<name>X1BLI6_9ZZZZ</name>
<comment type="caution">
    <text evidence="1">The sequence shown here is derived from an EMBL/GenBank/DDBJ whole genome shotgun (WGS) entry which is preliminary data.</text>
</comment>
<accession>X1BLI6</accession>
<protein>
    <submittedName>
        <fullName evidence="1">Uncharacterized protein</fullName>
    </submittedName>
</protein>
<feature type="non-terminal residue" evidence="1">
    <location>
        <position position="72"/>
    </location>
</feature>
<dbReference type="EMBL" id="BART01003211">
    <property type="protein sequence ID" value="GAG72951.1"/>
    <property type="molecule type" value="Genomic_DNA"/>
</dbReference>
<sequence length="72" mass="7920">MSLSYSFLADNEIQLTGTGHGLTLTILNSSLASPEHYEESCLNGNNYLLVGRIIVLKSVGKLWQALYSYVIV</sequence>
<gene>
    <name evidence="1" type="ORF">S01H4_09063</name>
</gene>
<proteinExistence type="predicted"/>
<dbReference type="AlphaFoldDB" id="X1BLI6"/>
<reference evidence="1" key="1">
    <citation type="journal article" date="2014" name="Front. Microbiol.">
        <title>High frequency of phylogenetically diverse reductive dehalogenase-homologous genes in deep subseafloor sedimentary metagenomes.</title>
        <authorList>
            <person name="Kawai M."/>
            <person name="Futagami T."/>
            <person name="Toyoda A."/>
            <person name="Takaki Y."/>
            <person name="Nishi S."/>
            <person name="Hori S."/>
            <person name="Arai W."/>
            <person name="Tsubouchi T."/>
            <person name="Morono Y."/>
            <person name="Uchiyama I."/>
            <person name="Ito T."/>
            <person name="Fujiyama A."/>
            <person name="Inagaki F."/>
            <person name="Takami H."/>
        </authorList>
    </citation>
    <scope>NUCLEOTIDE SEQUENCE</scope>
    <source>
        <strain evidence="1">Expedition CK06-06</strain>
    </source>
</reference>
<organism evidence="1">
    <name type="scientific">marine sediment metagenome</name>
    <dbReference type="NCBI Taxonomy" id="412755"/>
    <lineage>
        <taxon>unclassified sequences</taxon>
        <taxon>metagenomes</taxon>
        <taxon>ecological metagenomes</taxon>
    </lineage>
</organism>